<dbReference type="Gene3D" id="3.40.50.300">
    <property type="entry name" value="P-loop containing nucleotide triphosphate hydrolases"/>
    <property type="match status" value="1"/>
</dbReference>
<evidence type="ECO:0000313" key="1">
    <source>
        <dbReference type="EMBL" id="QOL19383.1"/>
    </source>
</evidence>
<dbReference type="RefSeq" id="WP_350332136.1">
    <property type="nucleotide sequence ID" value="NZ_CP054719.1"/>
</dbReference>
<dbReference type="AlphaFoldDB" id="A0A7L9RRZ4"/>
<protein>
    <submittedName>
        <fullName evidence="1">DNA polymerase III subunit delta</fullName>
    </submittedName>
</protein>
<dbReference type="Proteomes" id="UP000594001">
    <property type="component" value="Chromosome"/>
</dbReference>
<gene>
    <name evidence="1" type="ORF">CPBP_00135</name>
</gene>
<dbReference type="SUPFAM" id="SSF52540">
    <property type="entry name" value="P-loop containing nucleoside triphosphate hydrolases"/>
    <property type="match status" value="1"/>
</dbReference>
<name>A0A7L9RRZ4_9PROT</name>
<dbReference type="InterPro" id="IPR027417">
    <property type="entry name" value="P-loop_NTPase"/>
</dbReference>
<keyword evidence="2" id="KW-1185">Reference proteome</keyword>
<dbReference type="EMBL" id="CP054719">
    <property type="protein sequence ID" value="QOL19383.1"/>
    <property type="molecule type" value="Genomic_DNA"/>
</dbReference>
<proteinExistence type="predicted"/>
<dbReference type="KEGG" id="pbal:CPBP_00135"/>
<reference evidence="1 2" key="1">
    <citation type="submission" date="2020-06" db="EMBL/GenBank/DDBJ databases">
        <title>The endosymbiont of the kinetoplastid Bodo saltans is a Paracaedibacter-like alpha-proteobacterium possessing a putative toxin-antitoxin system.</title>
        <authorList>
            <person name="Midha S."/>
            <person name="Rigden D.J."/>
            <person name="Siozios S."/>
            <person name="Hurst G.D.D."/>
            <person name="Jackson A.P."/>
        </authorList>
    </citation>
    <scope>NUCLEOTIDE SEQUENCE [LARGE SCALE GENOMIC DNA]</scope>
    <source>
        <strain evidence="1">Lake Konstanz</strain>
    </source>
</reference>
<organism evidence="1 2">
    <name type="scientific">Candidatus Bodocaedibacter vickermanii</name>
    <dbReference type="NCBI Taxonomy" id="2741701"/>
    <lineage>
        <taxon>Bacteria</taxon>
        <taxon>Pseudomonadati</taxon>
        <taxon>Pseudomonadota</taxon>
        <taxon>Alphaproteobacteria</taxon>
        <taxon>Holosporales</taxon>
        <taxon>Candidatus Paracaedibacteraceae</taxon>
        <taxon>Candidatus Bodocaedibacter</taxon>
    </lineage>
</organism>
<evidence type="ECO:0000313" key="2">
    <source>
        <dbReference type="Proteomes" id="UP000594001"/>
    </source>
</evidence>
<sequence length="266" mass="30383">MQSLDELTQLFNAQRQSSRVHHAWIIEGIDESAIEPWLDDVITQLVARKIGENHFHPNLFWIAESDSHTVDAARLVISFLEKTSWDGGWKVCVIMGANQLNAQAQNALLKVMEEPPEKSVIFLISERTHTLLPTIYSRGLHVILSAEASNNQLELQTFMNDWMTAVITILERQDFEPLLTLQARLTENTLDAETQGKWTLLALKQIIDGQGRIAEPSETIDRLLTVAPTYDWVQRWMIGQAYLSKALEFKVDEKQFCVKLTTKILE</sequence>
<dbReference type="Pfam" id="PF13177">
    <property type="entry name" value="DNA_pol3_delta2"/>
    <property type="match status" value="1"/>
</dbReference>
<accession>A0A7L9RRZ4</accession>